<dbReference type="CDD" id="cd04738">
    <property type="entry name" value="DHOD_2_like"/>
    <property type="match status" value="1"/>
</dbReference>
<evidence type="ECO:0000256" key="7">
    <source>
        <dbReference type="ARBA" id="ARBA00018366"/>
    </source>
</evidence>
<dbReference type="Proteomes" id="UP000315003">
    <property type="component" value="Chromosome"/>
</dbReference>
<dbReference type="Gene3D" id="3.20.20.70">
    <property type="entry name" value="Aldolase class I"/>
    <property type="match status" value="1"/>
</dbReference>
<dbReference type="UniPathway" id="UPA00070">
    <property type="reaction ID" value="UER00946"/>
</dbReference>
<gene>
    <name evidence="16" type="primary">pyrD_2</name>
    <name evidence="16" type="ORF">SV7mr_45860</name>
</gene>
<dbReference type="Pfam" id="PF01180">
    <property type="entry name" value="DHO_dh"/>
    <property type="match status" value="1"/>
</dbReference>
<evidence type="ECO:0000256" key="8">
    <source>
        <dbReference type="ARBA" id="ARBA00022630"/>
    </source>
</evidence>
<dbReference type="EC" id="1.3.5.2" evidence="6 14"/>
<evidence type="ECO:0000313" key="17">
    <source>
        <dbReference type="Proteomes" id="UP000315003"/>
    </source>
</evidence>
<evidence type="ECO:0000256" key="1">
    <source>
        <dbReference type="ARBA" id="ARBA00001917"/>
    </source>
</evidence>
<dbReference type="NCBIfam" id="NF003652">
    <property type="entry name" value="PRK05286.2-5"/>
    <property type="match status" value="1"/>
</dbReference>
<proteinExistence type="inferred from homology"/>
<dbReference type="InterPro" id="IPR013785">
    <property type="entry name" value="Aldolase_TIM"/>
</dbReference>
<keyword evidence="11 16" id="KW-0560">Oxidoreductase</keyword>
<evidence type="ECO:0000256" key="5">
    <source>
        <dbReference type="ARBA" id="ARBA00005359"/>
    </source>
</evidence>
<dbReference type="GO" id="GO:0044205">
    <property type="term" value="P:'de novo' UMP biosynthetic process"/>
    <property type="evidence" value="ECO:0007669"/>
    <property type="project" value="UniProtKB-UniPathway"/>
</dbReference>
<organism evidence="16 17">
    <name type="scientific">Stieleria bergensis</name>
    <dbReference type="NCBI Taxonomy" id="2528025"/>
    <lineage>
        <taxon>Bacteria</taxon>
        <taxon>Pseudomonadati</taxon>
        <taxon>Planctomycetota</taxon>
        <taxon>Planctomycetia</taxon>
        <taxon>Pirellulales</taxon>
        <taxon>Pirellulaceae</taxon>
        <taxon>Stieleria</taxon>
    </lineage>
</organism>
<sequence length="350" mass="38266">MAHQAGLTLCRMLGHVPGATAVMRRMYQCHDPRLKVQFQGLTFSNPMGLAAGWDKQGTALKMLESMGFGFAEIGSISARPSLGNPKPRLFRLPSDNAIVVNYGLPNPGVESVAKRLRRFQQTQPLGVNVVKTNDGPAAPPCPDSAVIEDYLSTIKQVHDDCDYLMLNLSCPNTGHEQAFFARPGNLSNLLQQIDDLQVTTPVFLKIAPIEQADQIEQLLLQCRPHRCVAGFSVNLPTGKPSELNLHADPAALAKLPGAIAGQPVKELLNRCLRRLYQQMDRERYIIIGSGGVFTAEDAYEKICYGASLVQLYTALVYHGPLVVKQINEGLAQLLRRDGFDHVSQAVGSKA</sequence>
<keyword evidence="8" id="KW-0285">Flavoprotein</keyword>
<dbReference type="EMBL" id="CP036272">
    <property type="protein sequence ID" value="QDT62043.1"/>
    <property type="molecule type" value="Genomic_DNA"/>
</dbReference>
<evidence type="ECO:0000256" key="11">
    <source>
        <dbReference type="ARBA" id="ARBA00023002"/>
    </source>
</evidence>
<evidence type="ECO:0000256" key="14">
    <source>
        <dbReference type="NCBIfam" id="TIGR01036"/>
    </source>
</evidence>
<dbReference type="NCBIfam" id="TIGR01036">
    <property type="entry name" value="pyrD_sub2"/>
    <property type="match status" value="1"/>
</dbReference>
<dbReference type="GO" id="GO:0106430">
    <property type="term" value="F:dihydroorotate dehydrogenase (quinone) activity"/>
    <property type="evidence" value="ECO:0007669"/>
    <property type="project" value="UniProtKB-EC"/>
</dbReference>
<comment type="catalytic activity">
    <reaction evidence="13">
        <text>(S)-dihydroorotate + a quinone = orotate + a quinol</text>
        <dbReference type="Rhea" id="RHEA:30187"/>
        <dbReference type="ChEBI" id="CHEBI:24646"/>
        <dbReference type="ChEBI" id="CHEBI:30839"/>
        <dbReference type="ChEBI" id="CHEBI:30864"/>
        <dbReference type="ChEBI" id="CHEBI:132124"/>
        <dbReference type="EC" id="1.3.5.2"/>
    </reaction>
</comment>
<comment type="pathway">
    <text evidence="4">Pyrimidine metabolism; UMP biosynthesis via de novo pathway; orotate from (S)-dihydroorotate (quinone route): step 1/1.</text>
</comment>
<keyword evidence="9" id="KW-0288">FMN</keyword>
<dbReference type="InterPro" id="IPR005719">
    <property type="entry name" value="Dihydroorotate_DH_2"/>
</dbReference>
<evidence type="ECO:0000256" key="13">
    <source>
        <dbReference type="ARBA" id="ARBA00048639"/>
    </source>
</evidence>
<evidence type="ECO:0000259" key="15">
    <source>
        <dbReference type="Pfam" id="PF01180"/>
    </source>
</evidence>
<feature type="domain" description="Dihydroorotate dehydrogenase catalytic" evidence="15">
    <location>
        <begin position="34"/>
        <end position="334"/>
    </location>
</feature>
<comment type="cofactor">
    <cofactor evidence="1">
        <name>FMN</name>
        <dbReference type="ChEBI" id="CHEBI:58210"/>
    </cofactor>
</comment>
<name>A0A517T111_9BACT</name>
<dbReference type="PROSITE" id="PS00912">
    <property type="entry name" value="DHODEHASE_2"/>
    <property type="match status" value="1"/>
</dbReference>
<comment type="function">
    <text evidence="2">Catalyzes the conversion of dihydroorotate to orotate with quinone as electron acceptor.</text>
</comment>
<dbReference type="GO" id="GO:0005737">
    <property type="term" value="C:cytoplasm"/>
    <property type="evidence" value="ECO:0007669"/>
    <property type="project" value="InterPro"/>
</dbReference>
<comment type="similarity">
    <text evidence="5">Belongs to the dihydroorotate dehydrogenase family. Type 2 subfamily.</text>
</comment>
<evidence type="ECO:0000256" key="6">
    <source>
        <dbReference type="ARBA" id="ARBA00012791"/>
    </source>
</evidence>
<dbReference type="PANTHER" id="PTHR48109:SF4">
    <property type="entry name" value="DIHYDROOROTATE DEHYDROGENASE (QUINONE), MITOCHONDRIAL"/>
    <property type="match status" value="1"/>
</dbReference>
<dbReference type="SUPFAM" id="SSF51395">
    <property type="entry name" value="FMN-linked oxidoreductases"/>
    <property type="match status" value="1"/>
</dbReference>
<comment type="subcellular location">
    <subcellularLocation>
        <location evidence="3">Membrane</location>
    </subcellularLocation>
</comment>
<evidence type="ECO:0000256" key="10">
    <source>
        <dbReference type="ARBA" id="ARBA00022975"/>
    </source>
</evidence>
<dbReference type="GO" id="GO:0005886">
    <property type="term" value="C:plasma membrane"/>
    <property type="evidence" value="ECO:0007669"/>
    <property type="project" value="TreeGrafter"/>
</dbReference>
<dbReference type="InterPro" id="IPR012135">
    <property type="entry name" value="Dihydroorotate_DH_1_2"/>
</dbReference>
<dbReference type="InterPro" id="IPR050074">
    <property type="entry name" value="DHO_dehydrogenase"/>
</dbReference>
<keyword evidence="17" id="KW-1185">Reference proteome</keyword>
<keyword evidence="10" id="KW-0665">Pyrimidine biosynthesis</keyword>
<evidence type="ECO:0000256" key="9">
    <source>
        <dbReference type="ARBA" id="ARBA00022643"/>
    </source>
</evidence>
<dbReference type="InterPro" id="IPR001295">
    <property type="entry name" value="Dihydroorotate_DH_CS"/>
</dbReference>
<dbReference type="GO" id="GO:0006207">
    <property type="term" value="P:'de novo' pyrimidine nucleobase biosynthetic process"/>
    <property type="evidence" value="ECO:0007669"/>
    <property type="project" value="UniProtKB-UniRule"/>
</dbReference>
<evidence type="ECO:0000256" key="3">
    <source>
        <dbReference type="ARBA" id="ARBA00004370"/>
    </source>
</evidence>
<reference evidence="16 17" key="1">
    <citation type="submission" date="2019-02" db="EMBL/GenBank/DDBJ databases">
        <title>Deep-cultivation of Planctomycetes and their phenomic and genomic characterization uncovers novel biology.</title>
        <authorList>
            <person name="Wiegand S."/>
            <person name="Jogler M."/>
            <person name="Boedeker C."/>
            <person name="Pinto D."/>
            <person name="Vollmers J."/>
            <person name="Rivas-Marin E."/>
            <person name="Kohn T."/>
            <person name="Peeters S.H."/>
            <person name="Heuer A."/>
            <person name="Rast P."/>
            <person name="Oberbeckmann S."/>
            <person name="Bunk B."/>
            <person name="Jeske O."/>
            <person name="Meyerdierks A."/>
            <person name="Storesund J.E."/>
            <person name="Kallscheuer N."/>
            <person name="Luecker S."/>
            <person name="Lage O.M."/>
            <person name="Pohl T."/>
            <person name="Merkel B.J."/>
            <person name="Hornburger P."/>
            <person name="Mueller R.-W."/>
            <person name="Bruemmer F."/>
            <person name="Labrenz M."/>
            <person name="Spormann A.M."/>
            <person name="Op den Camp H."/>
            <person name="Overmann J."/>
            <person name="Amann R."/>
            <person name="Jetten M.S.M."/>
            <person name="Mascher T."/>
            <person name="Medema M.H."/>
            <person name="Devos D.P."/>
            <person name="Kaster A.-K."/>
            <person name="Ovreas L."/>
            <person name="Rohde M."/>
            <person name="Galperin M.Y."/>
            <person name="Jogler C."/>
        </authorList>
    </citation>
    <scope>NUCLEOTIDE SEQUENCE [LARGE SCALE GENOMIC DNA]</scope>
    <source>
        <strain evidence="16 17">SV_7m_r</strain>
    </source>
</reference>
<dbReference type="AlphaFoldDB" id="A0A517T111"/>
<accession>A0A517T111</accession>
<evidence type="ECO:0000256" key="2">
    <source>
        <dbReference type="ARBA" id="ARBA00003125"/>
    </source>
</evidence>
<dbReference type="PIRSF" id="PIRSF000164">
    <property type="entry name" value="DHO_oxidase"/>
    <property type="match status" value="1"/>
</dbReference>
<evidence type="ECO:0000256" key="12">
    <source>
        <dbReference type="ARBA" id="ARBA00023136"/>
    </source>
</evidence>
<dbReference type="InterPro" id="IPR005720">
    <property type="entry name" value="Dihydroorotate_DH_cat"/>
</dbReference>
<evidence type="ECO:0000256" key="4">
    <source>
        <dbReference type="ARBA" id="ARBA00005161"/>
    </source>
</evidence>
<protein>
    <recommendedName>
        <fullName evidence="7 14">Dihydroorotate dehydrogenase (quinone)</fullName>
        <ecNumber evidence="6 14">1.3.5.2</ecNumber>
    </recommendedName>
</protein>
<keyword evidence="12" id="KW-0472">Membrane</keyword>
<dbReference type="PANTHER" id="PTHR48109">
    <property type="entry name" value="DIHYDROOROTATE DEHYDROGENASE (QUINONE), MITOCHONDRIAL-RELATED"/>
    <property type="match status" value="1"/>
</dbReference>
<evidence type="ECO:0000313" key="16">
    <source>
        <dbReference type="EMBL" id="QDT62043.1"/>
    </source>
</evidence>